<gene>
    <name evidence="1" type="ORF">ECRASSUSDP1_LOCUS25652</name>
</gene>
<proteinExistence type="predicted"/>
<keyword evidence="2" id="KW-1185">Reference proteome</keyword>
<name>A0AAD1Y2H5_EUPCR</name>
<protein>
    <submittedName>
        <fullName evidence="1">Uncharacterized protein</fullName>
    </submittedName>
</protein>
<dbReference type="EMBL" id="CAMPGE010026441">
    <property type="protein sequence ID" value="CAI2384131.1"/>
    <property type="molecule type" value="Genomic_DNA"/>
</dbReference>
<dbReference type="AlphaFoldDB" id="A0AAD1Y2H5"/>
<dbReference type="Proteomes" id="UP001295684">
    <property type="component" value="Unassembled WGS sequence"/>
</dbReference>
<evidence type="ECO:0000313" key="2">
    <source>
        <dbReference type="Proteomes" id="UP001295684"/>
    </source>
</evidence>
<sequence length="176" mass="19775">MTAIVLIKLLCQVLICFKKNVANNLEFLRKNNLNVGYLGLRLQISSQFLSCILALFVFLLPAASHTFSDRQKGPHPLGFISELLLITPNSVNGHACSFCLMPVPVSLTLNSKSLSRQETLSHKHCLRCTHWMCTLKHSIPVCFFCGWSWPHTAGILLHTRRSSRRLCFVTGLPTAR</sequence>
<comment type="caution">
    <text evidence="1">The sequence shown here is derived from an EMBL/GenBank/DDBJ whole genome shotgun (WGS) entry which is preliminary data.</text>
</comment>
<accession>A0AAD1Y2H5</accession>
<organism evidence="1 2">
    <name type="scientific">Euplotes crassus</name>
    <dbReference type="NCBI Taxonomy" id="5936"/>
    <lineage>
        <taxon>Eukaryota</taxon>
        <taxon>Sar</taxon>
        <taxon>Alveolata</taxon>
        <taxon>Ciliophora</taxon>
        <taxon>Intramacronucleata</taxon>
        <taxon>Spirotrichea</taxon>
        <taxon>Hypotrichia</taxon>
        <taxon>Euplotida</taxon>
        <taxon>Euplotidae</taxon>
        <taxon>Moneuplotes</taxon>
    </lineage>
</organism>
<reference evidence="1" key="1">
    <citation type="submission" date="2023-07" db="EMBL/GenBank/DDBJ databases">
        <authorList>
            <consortium name="AG Swart"/>
            <person name="Singh M."/>
            <person name="Singh A."/>
            <person name="Seah K."/>
            <person name="Emmerich C."/>
        </authorList>
    </citation>
    <scope>NUCLEOTIDE SEQUENCE</scope>
    <source>
        <strain evidence="1">DP1</strain>
    </source>
</reference>
<evidence type="ECO:0000313" key="1">
    <source>
        <dbReference type="EMBL" id="CAI2384131.1"/>
    </source>
</evidence>